<dbReference type="AlphaFoldDB" id="A0AAW4NRV4"/>
<evidence type="ECO:0000313" key="2">
    <source>
        <dbReference type="EMBL" id="MBW4864528.1"/>
    </source>
</evidence>
<accession>A0AAW4NRV4</accession>
<organism evidence="2 3">
    <name type="scientific">Segatella salivae</name>
    <dbReference type="NCBI Taxonomy" id="228604"/>
    <lineage>
        <taxon>Bacteria</taxon>
        <taxon>Pseudomonadati</taxon>
        <taxon>Bacteroidota</taxon>
        <taxon>Bacteroidia</taxon>
        <taxon>Bacteroidales</taxon>
        <taxon>Prevotellaceae</taxon>
        <taxon>Segatella</taxon>
    </lineage>
</organism>
<evidence type="ECO:0008006" key="4">
    <source>
        <dbReference type="Google" id="ProtNLM"/>
    </source>
</evidence>
<keyword evidence="1" id="KW-0175">Coiled coil</keyword>
<feature type="coiled-coil region" evidence="1">
    <location>
        <begin position="143"/>
        <end position="170"/>
    </location>
</feature>
<evidence type="ECO:0000256" key="1">
    <source>
        <dbReference type="SAM" id="Coils"/>
    </source>
</evidence>
<dbReference type="EMBL" id="JAHXRF010000001">
    <property type="protein sequence ID" value="MBW4864528.1"/>
    <property type="molecule type" value="Genomic_DNA"/>
</dbReference>
<comment type="caution">
    <text evidence="2">The sequence shown here is derived from an EMBL/GenBank/DDBJ whole genome shotgun (WGS) entry which is preliminary data.</text>
</comment>
<sequence>MRIKIFHILKQDDQLQEGFMNVLHKAFEASDIEEAKGEDYDLIHVIGIPTKEMKRMIRQTKKKLIPIIYSPLAEIAPWNKTRVEPSLAKDLVFLTTGKTEYTYIQEKYPQAHVHLIKNPLITTATTQTLFNNELVQLYHMVTAQHDEQIREAIEKRIDKLKNKIEDKTIRNVLKGFLYLNYKYKRRQILQKDIDEQSLLMQSSDYDEDKMSDLLVECKLFDFVSSLESVMEEKSSLTEGFMPIPAKDNNLTKKINTTMI</sequence>
<name>A0AAW4NRV4_9BACT</name>
<gene>
    <name evidence="2" type="ORF">KZY68_00525</name>
</gene>
<proteinExistence type="predicted"/>
<evidence type="ECO:0000313" key="3">
    <source>
        <dbReference type="Proteomes" id="UP001196873"/>
    </source>
</evidence>
<protein>
    <recommendedName>
        <fullName evidence="4">Prephenate dehydrogenase</fullName>
    </recommendedName>
</protein>
<dbReference type="RefSeq" id="WP_219427133.1">
    <property type="nucleotide sequence ID" value="NZ_JAHXRD010000001.1"/>
</dbReference>
<dbReference type="Proteomes" id="UP001196873">
    <property type="component" value="Unassembled WGS sequence"/>
</dbReference>
<reference evidence="2" key="1">
    <citation type="submission" date="2021-07" db="EMBL/GenBank/DDBJ databases">
        <title>Genomic diversity and antimicrobial resistance of Prevotella spp. isolated from chronic lung disease airways.</title>
        <authorList>
            <person name="Webb K.A."/>
            <person name="Olagoke O.S."/>
            <person name="Baird T."/>
            <person name="Neill J."/>
            <person name="Pham A."/>
            <person name="Wells T.J."/>
            <person name="Ramsay K.A."/>
            <person name="Bell S.C."/>
            <person name="Sarovich D.S."/>
            <person name="Price E.P."/>
        </authorList>
    </citation>
    <scope>NUCLEOTIDE SEQUENCE</scope>
    <source>
        <strain evidence="2">SCHI0047.S.3</strain>
    </source>
</reference>